<proteinExistence type="predicted"/>
<keyword evidence="2" id="KW-1185">Reference proteome</keyword>
<accession>A0ABU0JT93</accession>
<evidence type="ECO:0000313" key="1">
    <source>
        <dbReference type="EMBL" id="MDQ0480322.1"/>
    </source>
</evidence>
<evidence type="ECO:0000313" key="2">
    <source>
        <dbReference type="Proteomes" id="UP001224418"/>
    </source>
</evidence>
<comment type="caution">
    <text evidence="1">The sequence shown here is derived from an EMBL/GenBank/DDBJ whole genome shotgun (WGS) entry which is preliminary data.</text>
</comment>
<name>A0ABU0JT93_HATLI</name>
<gene>
    <name evidence="1" type="ORF">QOZ93_002070</name>
</gene>
<reference evidence="1 2" key="1">
    <citation type="submission" date="2023-07" db="EMBL/GenBank/DDBJ databases">
        <title>Genomic Encyclopedia of Type Strains, Phase IV (KMG-IV): sequencing the most valuable type-strain genomes for metagenomic binning, comparative biology and taxonomic classification.</title>
        <authorList>
            <person name="Goeker M."/>
        </authorList>
    </citation>
    <scope>NUCLEOTIDE SEQUENCE [LARGE SCALE GENOMIC DNA]</scope>
    <source>
        <strain evidence="1 2">DSM 1400</strain>
    </source>
</reference>
<protein>
    <recommendedName>
        <fullName evidence="3">Lipoprotein</fullName>
    </recommendedName>
</protein>
<organism evidence="1 2">
    <name type="scientific">Hathewaya limosa</name>
    <name type="common">Clostridium limosum</name>
    <dbReference type="NCBI Taxonomy" id="1536"/>
    <lineage>
        <taxon>Bacteria</taxon>
        <taxon>Bacillati</taxon>
        <taxon>Bacillota</taxon>
        <taxon>Clostridia</taxon>
        <taxon>Eubacteriales</taxon>
        <taxon>Clostridiaceae</taxon>
        <taxon>Hathewaya</taxon>
    </lineage>
</organism>
<dbReference type="RefSeq" id="WP_307356237.1">
    <property type="nucleotide sequence ID" value="NZ_BAAACJ010000013.1"/>
</dbReference>
<dbReference type="EMBL" id="JAUSWN010000017">
    <property type="protein sequence ID" value="MDQ0480322.1"/>
    <property type="molecule type" value="Genomic_DNA"/>
</dbReference>
<evidence type="ECO:0008006" key="3">
    <source>
        <dbReference type="Google" id="ProtNLM"/>
    </source>
</evidence>
<sequence>MKFIKKHSAKIFFVLFFISFIVAADNIYDKYRMRESIRRRFSNALSAASSHIYLMDETDKRQTEIKNFVKDAKLVLDITYFAGDNALCHDNRKNLETILNYIERTFCNNSKEIKLTHKKKEFLYNYLNKIATYPYDQTTSKKVIEELESIECSYKNLITIYN</sequence>
<dbReference type="Proteomes" id="UP001224418">
    <property type="component" value="Unassembled WGS sequence"/>
</dbReference>